<feature type="site" description="Interaction with tRNA" evidence="9">
    <location>
        <position position="339"/>
    </location>
</feature>
<dbReference type="InterPro" id="IPR014729">
    <property type="entry name" value="Rossmann-like_a/b/a_fold"/>
</dbReference>
<gene>
    <name evidence="9" type="primary">mnmA</name>
    <name evidence="12" type="ordered locus">Marky_0573</name>
</gene>
<feature type="domain" description="tRNA-specific 2-thiouridylase MnmA-like central" evidence="11">
    <location>
        <begin position="210"/>
        <end position="273"/>
    </location>
</feature>
<evidence type="ECO:0000256" key="4">
    <source>
        <dbReference type="ARBA" id="ARBA00022741"/>
    </source>
</evidence>
<organism evidence="12 13">
    <name type="scientific">Marinithermus hydrothermalis (strain DSM 14884 / JCM 11576 / T1)</name>
    <dbReference type="NCBI Taxonomy" id="869210"/>
    <lineage>
        <taxon>Bacteria</taxon>
        <taxon>Thermotogati</taxon>
        <taxon>Deinococcota</taxon>
        <taxon>Deinococci</taxon>
        <taxon>Thermales</taxon>
        <taxon>Thermaceae</taxon>
        <taxon>Marinithermus</taxon>
    </lineage>
</organism>
<dbReference type="Pfam" id="PF20258">
    <property type="entry name" value="tRNA_Me_trans_C"/>
    <property type="match status" value="1"/>
</dbReference>
<evidence type="ECO:0000256" key="7">
    <source>
        <dbReference type="ARBA" id="ARBA00023157"/>
    </source>
</evidence>
<keyword evidence="1 9" id="KW-0820">tRNA-binding</keyword>
<feature type="active site" description="Cysteine persulfide intermediate" evidence="9">
    <location>
        <position position="202"/>
    </location>
</feature>
<keyword evidence="13" id="KW-1185">Reference proteome</keyword>
<evidence type="ECO:0000256" key="5">
    <source>
        <dbReference type="ARBA" id="ARBA00022840"/>
    </source>
</evidence>
<keyword evidence="9" id="KW-0963">Cytoplasm</keyword>
<dbReference type="NCBIfam" id="TIGR00420">
    <property type="entry name" value="trmU"/>
    <property type="match status" value="1"/>
</dbReference>
<dbReference type="HOGENOM" id="CLU_035188_1_0_0"/>
<protein>
    <recommendedName>
        <fullName evidence="9">tRNA-specific 2-thiouridylase MnmA</fullName>
        <ecNumber evidence="9">2.8.1.13</ecNumber>
    </recommendedName>
</protein>
<dbReference type="InterPro" id="IPR004506">
    <property type="entry name" value="MnmA-like"/>
</dbReference>
<dbReference type="Proteomes" id="UP000007030">
    <property type="component" value="Chromosome"/>
</dbReference>
<dbReference type="SUPFAM" id="SSF52402">
    <property type="entry name" value="Adenine nucleotide alpha hydrolases-like"/>
    <property type="match status" value="1"/>
</dbReference>
<evidence type="ECO:0000256" key="6">
    <source>
        <dbReference type="ARBA" id="ARBA00022884"/>
    </source>
</evidence>
<reference evidence="12 13" key="1">
    <citation type="journal article" date="2012" name="Stand. Genomic Sci.">
        <title>Complete genome sequence of the aerobic, heterotroph Marinithermus hydrothermalis type strain (T1(T)) from a deep-sea hydrothermal vent chimney.</title>
        <authorList>
            <person name="Copeland A."/>
            <person name="Gu W."/>
            <person name="Yasawong M."/>
            <person name="Lapidus A."/>
            <person name="Lucas S."/>
            <person name="Deshpande S."/>
            <person name="Pagani I."/>
            <person name="Tapia R."/>
            <person name="Cheng J.F."/>
            <person name="Goodwin L.A."/>
            <person name="Pitluck S."/>
            <person name="Liolios K."/>
            <person name="Ivanova N."/>
            <person name="Mavromatis K."/>
            <person name="Mikhailova N."/>
            <person name="Pati A."/>
            <person name="Chen A."/>
            <person name="Palaniappan K."/>
            <person name="Land M."/>
            <person name="Pan C."/>
            <person name="Brambilla E.M."/>
            <person name="Rohde M."/>
            <person name="Tindall B.J."/>
            <person name="Sikorski J."/>
            <person name="Goker M."/>
            <person name="Detter J.C."/>
            <person name="Bristow J."/>
            <person name="Eisen J.A."/>
            <person name="Markowitz V."/>
            <person name="Hugenholtz P."/>
            <person name="Kyrpides N.C."/>
            <person name="Klenk H.P."/>
            <person name="Woyke T."/>
        </authorList>
    </citation>
    <scope>NUCLEOTIDE SEQUENCE [LARGE SCALE GENOMIC DNA]</scope>
    <source>
        <strain evidence="13">DSM 14884 / JCM 11576 / T1</strain>
    </source>
</reference>
<feature type="binding site" evidence="9">
    <location>
        <position position="130"/>
    </location>
    <ligand>
        <name>ATP</name>
        <dbReference type="ChEBI" id="CHEBI:30616"/>
    </ligand>
</feature>
<feature type="site" description="Interaction with tRNA" evidence="9">
    <location>
        <position position="131"/>
    </location>
</feature>
<keyword evidence="2 9" id="KW-0808">Transferase</keyword>
<dbReference type="GO" id="GO:0005737">
    <property type="term" value="C:cytoplasm"/>
    <property type="evidence" value="ECO:0007669"/>
    <property type="project" value="UniProtKB-SubCell"/>
</dbReference>
<evidence type="ECO:0000259" key="11">
    <source>
        <dbReference type="Pfam" id="PF20259"/>
    </source>
</evidence>
<dbReference type="Pfam" id="PF03054">
    <property type="entry name" value="tRNA_Me_trans"/>
    <property type="match status" value="1"/>
</dbReference>
<dbReference type="GO" id="GO:0103016">
    <property type="term" value="F:tRNA-uridine 2-sulfurtransferase activity"/>
    <property type="evidence" value="ECO:0007669"/>
    <property type="project" value="UniProtKB-EC"/>
</dbReference>
<dbReference type="Gene3D" id="2.40.30.10">
    <property type="entry name" value="Translation factors"/>
    <property type="match status" value="1"/>
</dbReference>
<dbReference type="InterPro" id="IPR023382">
    <property type="entry name" value="MnmA-like_central_sf"/>
</dbReference>
<dbReference type="EMBL" id="CP002630">
    <property type="protein sequence ID" value="AEB11324.1"/>
    <property type="molecule type" value="Genomic_DNA"/>
</dbReference>
<accession>F2NNV0</accession>
<comment type="subcellular location">
    <subcellularLocation>
        <location evidence="9">Cytoplasm</location>
    </subcellularLocation>
</comment>
<dbReference type="PANTHER" id="PTHR11933">
    <property type="entry name" value="TRNA 5-METHYLAMINOMETHYL-2-THIOURIDYLATE -METHYLTRANSFERASE"/>
    <property type="match status" value="1"/>
</dbReference>
<comment type="function">
    <text evidence="9">Catalyzes the 2-thiolation of uridine at the wobble position (U34) of tRNA, leading to the formation of s(2)U34.</text>
</comment>
<comment type="similarity">
    <text evidence="9">Belongs to the MnmA/TRMU family.</text>
</comment>
<dbReference type="Gene3D" id="2.30.30.280">
    <property type="entry name" value="Adenine nucleotide alpha hydrolases-like domains"/>
    <property type="match status" value="1"/>
</dbReference>
<keyword evidence="5 9" id="KW-0067">ATP-binding</keyword>
<name>F2NNV0_MARHT</name>
<evidence type="ECO:0000256" key="2">
    <source>
        <dbReference type="ARBA" id="ARBA00022679"/>
    </source>
</evidence>
<dbReference type="STRING" id="869210.Marky_0573"/>
<dbReference type="InterPro" id="IPR046884">
    <property type="entry name" value="MnmA-like_central"/>
</dbReference>
<keyword evidence="4 9" id="KW-0547">Nucleotide-binding</keyword>
<keyword evidence="7" id="KW-1015">Disulfide bond</keyword>
<evidence type="ECO:0000256" key="1">
    <source>
        <dbReference type="ARBA" id="ARBA00022555"/>
    </source>
</evidence>
<dbReference type="InterPro" id="IPR046885">
    <property type="entry name" value="MnmA-like_C"/>
</dbReference>
<dbReference type="FunFam" id="3.40.50.620:FF:000115">
    <property type="entry name" value="tRNA-specific 2-thiouridylase MnmA"/>
    <property type="match status" value="1"/>
</dbReference>
<feature type="region of interest" description="Interaction with tRNA" evidence="9">
    <location>
        <begin position="152"/>
        <end position="154"/>
    </location>
</feature>
<dbReference type="eggNOG" id="COG0482">
    <property type="taxonomic scope" value="Bacteria"/>
</dbReference>
<dbReference type="NCBIfam" id="NF001138">
    <property type="entry name" value="PRK00143.1"/>
    <property type="match status" value="1"/>
</dbReference>
<dbReference type="EC" id="2.8.1.13" evidence="9"/>
<comment type="caution">
    <text evidence="9">Lacks conserved residue(s) required for the propagation of feature annotation.</text>
</comment>
<comment type="catalytic activity">
    <reaction evidence="8 9">
        <text>S-sulfanyl-L-cysteinyl-[protein] + uridine(34) in tRNA + AH2 + ATP = 2-thiouridine(34) in tRNA + L-cysteinyl-[protein] + A + AMP + diphosphate + H(+)</text>
        <dbReference type="Rhea" id="RHEA:47032"/>
        <dbReference type="Rhea" id="RHEA-COMP:10131"/>
        <dbReference type="Rhea" id="RHEA-COMP:11726"/>
        <dbReference type="Rhea" id="RHEA-COMP:11727"/>
        <dbReference type="Rhea" id="RHEA-COMP:11728"/>
        <dbReference type="ChEBI" id="CHEBI:13193"/>
        <dbReference type="ChEBI" id="CHEBI:15378"/>
        <dbReference type="ChEBI" id="CHEBI:17499"/>
        <dbReference type="ChEBI" id="CHEBI:29950"/>
        <dbReference type="ChEBI" id="CHEBI:30616"/>
        <dbReference type="ChEBI" id="CHEBI:33019"/>
        <dbReference type="ChEBI" id="CHEBI:61963"/>
        <dbReference type="ChEBI" id="CHEBI:65315"/>
        <dbReference type="ChEBI" id="CHEBI:87170"/>
        <dbReference type="ChEBI" id="CHEBI:456215"/>
        <dbReference type="EC" id="2.8.1.13"/>
    </reaction>
</comment>
<proteinExistence type="inferred from homology"/>
<feature type="binding site" evidence="9">
    <location>
        <begin position="12"/>
        <end position="19"/>
    </location>
    <ligand>
        <name>ATP</name>
        <dbReference type="ChEBI" id="CHEBI:30616"/>
    </ligand>
</feature>
<evidence type="ECO:0000256" key="9">
    <source>
        <dbReference type="HAMAP-Rule" id="MF_00144"/>
    </source>
</evidence>
<evidence type="ECO:0000256" key="8">
    <source>
        <dbReference type="ARBA" id="ARBA00051542"/>
    </source>
</evidence>
<dbReference type="GO" id="GO:0005524">
    <property type="term" value="F:ATP binding"/>
    <property type="evidence" value="ECO:0007669"/>
    <property type="project" value="UniProtKB-KW"/>
</dbReference>
<dbReference type="CDD" id="cd01998">
    <property type="entry name" value="MnmA_TRMU-like"/>
    <property type="match status" value="1"/>
</dbReference>
<evidence type="ECO:0000313" key="13">
    <source>
        <dbReference type="Proteomes" id="UP000007030"/>
    </source>
</evidence>
<keyword evidence="3 9" id="KW-0819">tRNA processing</keyword>
<dbReference type="Gene3D" id="3.40.50.620">
    <property type="entry name" value="HUPs"/>
    <property type="match status" value="1"/>
</dbReference>
<dbReference type="RefSeq" id="WP_013703376.1">
    <property type="nucleotide sequence ID" value="NC_015387.1"/>
</dbReference>
<evidence type="ECO:0000259" key="10">
    <source>
        <dbReference type="Pfam" id="PF20258"/>
    </source>
</evidence>
<feature type="active site" description="Nucleophile" evidence="9">
    <location>
        <position position="106"/>
    </location>
</feature>
<dbReference type="GO" id="GO:0000049">
    <property type="term" value="F:tRNA binding"/>
    <property type="evidence" value="ECO:0007669"/>
    <property type="project" value="UniProtKB-KW"/>
</dbReference>
<dbReference type="PANTHER" id="PTHR11933:SF5">
    <property type="entry name" value="MITOCHONDRIAL TRNA-SPECIFIC 2-THIOURIDYLASE 1"/>
    <property type="match status" value="1"/>
</dbReference>
<sequence>MSERRKGRVLAAMSGGVDSSVTAALLKEQGYEVIGAMMRFWPDNKPEDCFNTCCSPDAAYEARRVADQIGIPFYLLDYREVFEVEIIQPFLEGYRRGETPIPCVWCNTRVKFDALLKKARMLGCDYVATGHYVRRVEGPQGIEFHRGGDPRKDQTYFLWGTPREAMPHILFPVGHMQKPEVRRLAERFGLITAKKPESQNICFVPGSVRAFLEEHLGGQPGPVIDLETGEVIGEHAGAQFYTVGQRKGLGLWKTHLERYVVEVRPQTNEVIVGPREACQWRGLEAREINLLLDPETLPEVVTAQVRYRQRPARARVRELGAGRFVLEFDEPQFAVTRGQSVVLYDGDRLLGGGVIHRPLGNALGLEVPAVQALG</sequence>
<feature type="region of interest" description="Interaction with tRNA" evidence="9">
    <location>
        <begin position="306"/>
        <end position="307"/>
    </location>
</feature>
<keyword evidence="6 9" id="KW-0694">RNA-binding</keyword>
<dbReference type="Pfam" id="PF20259">
    <property type="entry name" value="tRNA_Me_trans_M"/>
    <property type="match status" value="1"/>
</dbReference>
<feature type="domain" description="tRNA-specific 2-thiouridylase MnmA-like C-terminal" evidence="10">
    <location>
        <begin position="281"/>
        <end position="355"/>
    </location>
</feature>
<dbReference type="GO" id="GO:0002143">
    <property type="term" value="P:tRNA wobble position uridine thiolation"/>
    <property type="evidence" value="ECO:0007669"/>
    <property type="project" value="TreeGrafter"/>
</dbReference>
<feature type="binding site" evidence="9">
    <location>
        <position position="38"/>
    </location>
    <ligand>
        <name>ATP</name>
        <dbReference type="ChEBI" id="CHEBI:30616"/>
    </ligand>
</feature>
<dbReference type="KEGG" id="mhd:Marky_0573"/>
<dbReference type="AlphaFoldDB" id="F2NNV0"/>
<evidence type="ECO:0000256" key="3">
    <source>
        <dbReference type="ARBA" id="ARBA00022694"/>
    </source>
</evidence>
<dbReference type="HAMAP" id="MF_00144">
    <property type="entry name" value="tRNA_thiouridyl_MnmA"/>
    <property type="match status" value="1"/>
</dbReference>
<evidence type="ECO:0000313" key="12">
    <source>
        <dbReference type="EMBL" id="AEB11324.1"/>
    </source>
</evidence>